<sequence>MTWLGAIRDDWGIVKACPRCGGDRCRSEGRDRLFCQDCRRSFSTSPQDHAKWHKWTEEEEGILRRSWDNTNATGRALAATIGVTHAAARRKAGNMGLWKRTDYRKRVWTPAEDEQLEEMVHRLASSTIANRLGRSVNSVCSRVKRLGLIRRVRDGWYTKMEVCGILGMDHKWVQRRIDSGELKATYHNGHRPGHLGMVMWHIEEGDLRSYIRSHAYELNGRNVDLPTIVDLIAGNAPLTPGGMIGGTDGLDAETRGPRRDSQGSFQTKRRGS</sequence>
<feature type="compositionally biased region" description="Basic and acidic residues" evidence="1">
    <location>
        <begin position="252"/>
        <end position="261"/>
    </location>
</feature>
<dbReference type="EMBL" id="LAZR01013264">
    <property type="protein sequence ID" value="KKM22765.1"/>
    <property type="molecule type" value="Genomic_DNA"/>
</dbReference>
<evidence type="ECO:0000313" key="2">
    <source>
        <dbReference type="EMBL" id="KKM22765.1"/>
    </source>
</evidence>
<organism evidence="2">
    <name type="scientific">marine sediment metagenome</name>
    <dbReference type="NCBI Taxonomy" id="412755"/>
    <lineage>
        <taxon>unclassified sequences</taxon>
        <taxon>metagenomes</taxon>
        <taxon>ecological metagenomes</taxon>
    </lineage>
</organism>
<feature type="region of interest" description="Disordered" evidence="1">
    <location>
        <begin position="242"/>
        <end position="272"/>
    </location>
</feature>
<protein>
    <submittedName>
        <fullName evidence="2">Uncharacterized protein</fullName>
    </submittedName>
</protein>
<comment type="caution">
    <text evidence="2">The sequence shown here is derived from an EMBL/GenBank/DDBJ whole genome shotgun (WGS) entry which is preliminary data.</text>
</comment>
<proteinExistence type="predicted"/>
<evidence type="ECO:0000256" key="1">
    <source>
        <dbReference type="SAM" id="MobiDB-lite"/>
    </source>
</evidence>
<name>A0A0F9L582_9ZZZZ</name>
<reference evidence="2" key="1">
    <citation type="journal article" date="2015" name="Nature">
        <title>Complex archaea that bridge the gap between prokaryotes and eukaryotes.</title>
        <authorList>
            <person name="Spang A."/>
            <person name="Saw J.H."/>
            <person name="Jorgensen S.L."/>
            <person name="Zaremba-Niedzwiedzka K."/>
            <person name="Martijn J."/>
            <person name="Lind A.E."/>
            <person name="van Eijk R."/>
            <person name="Schleper C."/>
            <person name="Guy L."/>
            <person name="Ettema T.J."/>
        </authorList>
    </citation>
    <scope>NUCLEOTIDE SEQUENCE</scope>
</reference>
<accession>A0A0F9L582</accession>
<dbReference type="AlphaFoldDB" id="A0A0F9L582"/>
<gene>
    <name evidence="2" type="ORF">LCGC14_1622040</name>
</gene>